<feature type="transmembrane region" description="Helical" evidence="1">
    <location>
        <begin position="52"/>
        <end position="70"/>
    </location>
</feature>
<name>A0ABQ6V3C3_9MICO</name>
<proteinExistence type="predicted"/>
<evidence type="ECO:0000313" key="3">
    <source>
        <dbReference type="EMBL" id="KAB1862419.1"/>
    </source>
</evidence>
<dbReference type="Proteomes" id="UP000478836">
    <property type="component" value="Unassembled WGS sequence"/>
</dbReference>
<evidence type="ECO:0000313" key="4">
    <source>
        <dbReference type="Proteomes" id="UP000478836"/>
    </source>
</evidence>
<feature type="transmembrane region" description="Helical" evidence="1">
    <location>
        <begin position="102"/>
        <end position="123"/>
    </location>
</feature>
<feature type="transmembrane region" description="Helical" evidence="1">
    <location>
        <begin position="26"/>
        <end position="46"/>
    </location>
</feature>
<comment type="caution">
    <text evidence="3">The sequence shown here is derived from an EMBL/GenBank/DDBJ whole genome shotgun (WGS) entry which is preliminary data.</text>
</comment>
<feature type="transmembrane region" description="Helical" evidence="1">
    <location>
        <begin position="77"/>
        <end position="96"/>
    </location>
</feature>
<sequence length="236" mass="24133">MTGMPLASGGPSVEAREGLWTRRATGYGVVLALLVVSYGLCAVQPSTDPSPWAFLPMLATVAVVFSVTGASRIAQRVSWVVLSAAGLAAIVAGALGADGPVLAIPLSAASMIALLVAPWVIIAHQVTRRGLDLEALLAAVTAYILVGMFFAFVYNLMSQIAPDPLFGSENPDSLGNQLFFSFTALTTTGYGNLVPVGTGGQAVAIAEAITGQLFLITAVARIMRGSSAGRGTPTPA</sequence>
<feature type="domain" description="Potassium channel" evidence="2">
    <location>
        <begin position="148"/>
        <end position="223"/>
    </location>
</feature>
<reference evidence="4" key="1">
    <citation type="submission" date="2019-09" db="EMBL/GenBank/DDBJ databases">
        <title>Whole genome sequencing of Microbacterium maritypicum.</title>
        <authorList>
            <person name="Lenchi N."/>
        </authorList>
    </citation>
    <scope>NUCLEOTIDE SEQUENCE [LARGE SCALE GENOMIC DNA]</scope>
    <source>
        <strain evidence="4">G1</strain>
    </source>
</reference>
<dbReference type="GeneID" id="77477865"/>
<keyword evidence="1" id="KW-0472">Membrane</keyword>
<keyword evidence="3" id="KW-0813">Transport</keyword>
<dbReference type="Pfam" id="PF07885">
    <property type="entry name" value="Ion_trans_2"/>
    <property type="match status" value="1"/>
</dbReference>
<keyword evidence="1" id="KW-0812">Transmembrane</keyword>
<gene>
    <name evidence="3" type="ORF">F6A08_15455</name>
</gene>
<keyword evidence="4" id="KW-1185">Reference proteome</keyword>
<keyword evidence="1" id="KW-1133">Transmembrane helix</keyword>
<protein>
    <submittedName>
        <fullName evidence="3">Two pore domain potassium channel family protein</fullName>
    </submittedName>
</protein>
<dbReference type="InterPro" id="IPR013099">
    <property type="entry name" value="K_chnl_dom"/>
</dbReference>
<evidence type="ECO:0000259" key="2">
    <source>
        <dbReference type="Pfam" id="PF07885"/>
    </source>
</evidence>
<keyword evidence="3" id="KW-0407">Ion channel</keyword>
<keyword evidence="3" id="KW-0406">Ion transport</keyword>
<feature type="transmembrane region" description="Helical" evidence="1">
    <location>
        <begin position="202"/>
        <end position="220"/>
    </location>
</feature>
<organism evidence="3 4">
    <name type="scientific">Microbacterium algeriense</name>
    <dbReference type="NCBI Taxonomy" id="2615184"/>
    <lineage>
        <taxon>Bacteria</taxon>
        <taxon>Bacillati</taxon>
        <taxon>Actinomycetota</taxon>
        <taxon>Actinomycetes</taxon>
        <taxon>Micrococcales</taxon>
        <taxon>Microbacteriaceae</taxon>
        <taxon>Microbacterium</taxon>
    </lineage>
</organism>
<dbReference type="GO" id="GO:0034220">
    <property type="term" value="P:monoatomic ion transmembrane transport"/>
    <property type="evidence" value="ECO:0007669"/>
    <property type="project" value="UniProtKB-KW"/>
</dbReference>
<accession>A0ABQ6V3C3</accession>
<dbReference type="Gene3D" id="1.10.287.70">
    <property type="match status" value="1"/>
</dbReference>
<dbReference type="RefSeq" id="WP_151459937.1">
    <property type="nucleotide sequence ID" value="NZ_JAMYEL010000003.1"/>
</dbReference>
<dbReference type="EMBL" id="WAAO01000003">
    <property type="protein sequence ID" value="KAB1862419.1"/>
    <property type="molecule type" value="Genomic_DNA"/>
</dbReference>
<evidence type="ECO:0000256" key="1">
    <source>
        <dbReference type="SAM" id="Phobius"/>
    </source>
</evidence>
<dbReference type="SUPFAM" id="SSF81324">
    <property type="entry name" value="Voltage-gated potassium channels"/>
    <property type="match status" value="1"/>
</dbReference>
<feature type="transmembrane region" description="Helical" evidence="1">
    <location>
        <begin position="135"/>
        <end position="157"/>
    </location>
</feature>